<keyword evidence="5" id="KW-0548">Nucleotidyltransferase</keyword>
<dbReference type="PROSITE" id="PS00489">
    <property type="entry name" value="RNA_POL_PHAGE_2"/>
    <property type="match status" value="1"/>
</dbReference>
<dbReference type="GO" id="GO:0003677">
    <property type="term" value="F:DNA binding"/>
    <property type="evidence" value="ECO:0007669"/>
    <property type="project" value="InterPro"/>
</dbReference>
<dbReference type="OrthoDB" id="5465434at2"/>
<name>A0A494TJT2_SPHPE</name>
<dbReference type="Proteomes" id="UP000276254">
    <property type="component" value="Chromosome"/>
</dbReference>
<evidence type="ECO:0000256" key="2">
    <source>
        <dbReference type="ARBA" id="ARBA00012418"/>
    </source>
</evidence>
<dbReference type="SUPFAM" id="SSF56672">
    <property type="entry name" value="DNA/RNA polymerases"/>
    <property type="match status" value="1"/>
</dbReference>
<evidence type="ECO:0000256" key="1">
    <source>
        <dbReference type="ARBA" id="ARBA00009493"/>
    </source>
</evidence>
<dbReference type="InterPro" id="IPR043502">
    <property type="entry name" value="DNA/RNA_pol_sf"/>
</dbReference>
<reference evidence="9 10" key="1">
    <citation type="submission" date="2018-09" db="EMBL/GenBank/DDBJ databases">
        <title>Sphingomonas peninsula sp. nov., isolated from fildes peninsula, Antarctic soil.</title>
        <authorList>
            <person name="Yingchao G."/>
        </authorList>
    </citation>
    <scope>NUCLEOTIDE SEQUENCE [LARGE SCALE GENOMIC DNA]</scope>
    <source>
        <strain evidence="9 10">YZ-8</strain>
    </source>
</reference>
<comment type="similarity">
    <text evidence="1">Belongs to the phage and mitochondrial RNA polymerase family.</text>
</comment>
<evidence type="ECO:0000313" key="9">
    <source>
        <dbReference type="EMBL" id="AYJ87774.1"/>
    </source>
</evidence>
<dbReference type="Pfam" id="PF00940">
    <property type="entry name" value="RNA_pol"/>
    <property type="match status" value="1"/>
</dbReference>
<sequence>MDVRCEQTNGCPPRPWTDVDTGCYYDIRLARRSKLIRTYNKDHIAAVKDAIASGQMEYVLEAVNSMQSVPWAINQPILDMVEYCFENNIPVDGLPSNQRIILPPKVEPEVWSAMTPAQQKGVKINLASLRTKDRGNVADRMVLLRDLSTAKELSQYDRFYLPHNLDFRGRSYPIPHFSHQRADHIKAQFQFSDGQPFGPLGAAWLSVHLANTGDFQTAKGKGSKLSFDDRQQWVEDNEPAILSVAADPKSDLWWTEADKPFSFLAAAIDYAAWVSGGRLDSYASRLPIALDGSNSGLQHYSAAMRSEDEGSLVSLAPSDSPSDLYQTVADDVLVSIQADADAGDELATLCLSVGVGRSLVKRNVMTFAYSSERFGFRQQLLTDTMKPLNDAVLMGLIPCNPWAIAREDGQGTDGGFKAAGYLAGKVYNSVTSIVHMATEGMGFFKSVASACAHERLPLSWVSPVGLPVLHKYSVWEVKALKLFLFDRKVPITDAGSHDKIDEDGRGVIRQVRANIRTKPLDRIDKEKARSAIAPNVIHSMDAAHLMLTVIAAKREGITNIALIHDSFGTHAGDTQRFSQIIREAFVEMYENYCPFEEVLESARASLSIEGQERLPELPTKGTMDLQAVLDASYAFA</sequence>
<dbReference type="Gene3D" id="1.10.287.260">
    <property type="match status" value="1"/>
</dbReference>
<dbReference type="EMBL" id="CP032829">
    <property type="protein sequence ID" value="AYJ87774.1"/>
    <property type="molecule type" value="Genomic_DNA"/>
</dbReference>
<organism evidence="9 10">
    <name type="scientific">Sphingomonas paeninsulae</name>
    <dbReference type="NCBI Taxonomy" id="2319844"/>
    <lineage>
        <taxon>Bacteria</taxon>
        <taxon>Pseudomonadati</taxon>
        <taxon>Pseudomonadota</taxon>
        <taxon>Alphaproteobacteria</taxon>
        <taxon>Sphingomonadales</taxon>
        <taxon>Sphingomonadaceae</taxon>
        <taxon>Sphingomonas</taxon>
    </lineage>
</organism>
<proteinExistence type="inferred from homology"/>
<gene>
    <name evidence="9" type="ORF">D3Y57_19895</name>
</gene>
<evidence type="ECO:0000256" key="3">
    <source>
        <dbReference type="ARBA" id="ARBA00022478"/>
    </source>
</evidence>
<dbReference type="KEGG" id="spha:D3Y57_19895"/>
<dbReference type="InterPro" id="IPR024075">
    <property type="entry name" value="DNA-dir_RNA_pol_helix_hairp_sf"/>
</dbReference>
<keyword evidence="10" id="KW-1185">Reference proteome</keyword>
<accession>A0A494TJT2</accession>
<dbReference type="EC" id="2.7.7.6" evidence="2"/>
<dbReference type="PANTHER" id="PTHR10102:SF0">
    <property type="entry name" value="DNA-DIRECTED RNA POLYMERASE, MITOCHONDRIAL"/>
    <property type="match status" value="1"/>
</dbReference>
<feature type="domain" description="DNA-directed RNA polymerase C-terminal" evidence="8">
    <location>
        <begin position="196"/>
        <end position="603"/>
    </location>
</feature>
<dbReference type="InterPro" id="IPR046950">
    <property type="entry name" value="DNA-dir_Rpol_C_phage-type"/>
</dbReference>
<evidence type="ECO:0000256" key="5">
    <source>
        <dbReference type="ARBA" id="ARBA00022695"/>
    </source>
</evidence>
<dbReference type="Gene3D" id="1.10.150.20">
    <property type="entry name" value="5' to 3' exonuclease, C-terminal subdomain"/>
    <property type="match status" value="1"/>
</dbReference>
<dbReference type="GO" id="GO:0000428">
    <property type="term" value="C:DNA-directed RNA polymerase complex"/>
    <property type="evidence" value="ECO:0007669"/>
    <property type="project" value="UniProtKB-KW"/>
</dbReference>
<dbReference type="Gene3D" id="1.10.1320.10">
    <property type="entry name" value="DNA-directed RNA polymerase, N-terminal domain"/>
    <property type="match status" value="1"/>
</dbReference>
<evidence type="ECO:0000256" key="7">
    <source>
        <dbReference type="ARBA" id="ARBA00048552"/>
    </source>
</evidence>
<keyword evidence="3" id="KW-0240">DNA-directed RNA polymerase</keyword>
<dbReference type="InterPro" id="IPR037159">
    <property type="entry name" value="RNA_POL_N_sf"/>
</dbReference>
<dbReference type="GO" id="GO:0003899">
    <property type="term" value="F:DNA-directed RNA polymerase activity"/>
    <property type="evidence" value="ECO:0007669"/>
    <property type="project" value="UniProtKB-EC"/>
</dbReference>
<protein>
    <recommendedName>
        <fullName evidence="2">DNA-directed RNA polymerase</fullName>
        <ecNumber evidence="2">2.7.7.6</ecNumber>
    </recommendedName>
</protein>
<evidence type="ECO:0000256" key="6">
    <source>
        <dbReference type="ARBA" id="ARBA00023163"/>
    </source>
</evidence>
<dbReference type="InterPro" id="IPR002092">
    <property type="entry name" value="DNA-dir_Rpol_phage-type"/>
</dbReference>
<keyword evidence="4" id="KW-0808">Transferase</keyword>
<keyword evidence="6" id="KW-0804">Transcription</keyword>
<dbReference type="PANTHER" id="PTHR10102">
    <property type="entry name" value="DNA-DIRECTED RNA POLYMERASE, MITOCHONDRIAL"/>
    <property type="match status" value="1"/>
</dbReference>
<dbReference type="GO" id="GO:0006351">
    <property type="term" value="P:DNA-templated transcription"/>
    <property type="evidence" value="ECO:0007669"/>
    <property type="project" value="InterPro"/>
</dbReference>
<evidence type="ECO:0000313" key="10">
    <source>
        <dbReference type="Proteomes" id="UP000276254"/>
    </source>
</evidence>
<comment type="catalytic activity">
    <reaction evidence="7">
        <text>RNA(n) + a ribonucleoside 5'-triphosphate = RNA(n+1) + diphosphate</text>
        <dbReference type="Rhea" id="RHEA:21248"/>
        <dbReference type="Rhea" id="RHEA-COMP:14527"/>
        <dbReference type="Rhea" id="RHEA-COMP:17342"/>
        <dbReference type="ChEBI" id="CHEBI:33019"/>
        <dbReference type="ChEBI" id="CHEBI:61557"/>
        <dbReference type="ChEBI" id="CHEBI:140395"/>
        <dbReference type="EC" id="2.7.7.6"/>
    </reaction>
</comment>
<dbReference type="Gene3D" id="1.10.287.280">
    <property type="match status" value="1"/>
</dbReference>
<evidence type="ECO:0000256" key="4">
    <source>
        <dbReference type="ARBA" id="ARBA00022679"/>
    </source>
</evidence>
<dbReference type="AlphaFoldDB" id="A0A494TJT2"/>
<evidence type="ECO:0000259" key="8">
    <source>
        <dbReference type="Pfam" id="PF00940"/>
    </source>
</evidence>